<name>A0AAV5A5N0_9AGAM</name>
<dbReference type="AlphaFoldDB" id="A0AAV5A5N0"/>
<reference evidence="1" key="1">
    <citation type="submission" date="2021-10" db="EMBL/GenBank/DDBJ databases">
        <title>De novo Genome Assembly of Clathrus columnatus (Basidiomycota, Fungi) Using Illumina and Nanopore Sequence Data.</title>
        <authorList>
            <person name="Ogiso-Tanaka E."/>
            <person name="Itagaki H."/>
            <person name="Hosoya T."/>
            <person name="Hosaka K."/>
        </authorList>
    </citation>
    <scope>NUCLEOTIDE SEQUENCE</scope>
    <source>
        <strain evidence="1">MO-923</strain>
    </source>
</reference>
<comment type="caution">
    <text evidence="1">The sequence shown here is derived from an EMBL/GenBank/DDBJ whole genome shotgun (WGS) entry which is preliminary data.</text>
</comment>
<accession>A0AAV5A5N0</accession>
<organism evidence="1 2">
    <name type="scientific">Clathrus columnatus</name>
    <dbReference type="NCBI Taxonomy" id="1419009"/>
    <lineage>
        <taxon>Eukaryota</taxon>
        <taxon>Fungi</taxon>
        <taxon>Dikarya</taxon>
        <taxon>Basidiomycota</taxon>
        <taxon>Agaricomycotina</taxon>
        <taxon>Agaricomycetes</taxon>
        <taxon>Phallomycetidae</taxon>
        <taxon>Phallales</taxon>
        <taxon>Clathraceae</taxon>
        <taxon>Clathrus</taxon>
    </lineage>
</organism>
<keyword evidence="2" id="KW-1185">Reference proteome</keyword>
<evidence type="ECO:0000313" key="2">
    <source>
        <dbReference type="Proteomes" id="UP001050691"/>
    </source>
</evidence>
<evidence type="ECO:0000313" key="1">
    <source>
        <dbReference type="EMBL" id="GJJ08513.1"/>
    </source>
</evidence>
<dbReference type="Proteomes" id="UP001050691">
    <property type="component" value="Unassembled WGS sequence"/>
</dbReference>
<dbReference type="EMBL" id="BPWL01000003">
    <property type="protein sequence ID" value="GJJ08513.1"/>
    <property type="molecule type" value="Genomic_DNA"/>
</dbReference>
<proteinExistence type="predicted"/>
<sequence>MSIAEDDMDWQSSTQYHYQGYACIANLTFDVFLELVKRLEVWDVLNLRLVWIILAETITRRRPLPLPSFRSRDSLSLTELETAVCEAARLERNWLSNYARLRRPPKLLHEPNRRLGDPVVLLPGGRFIVTGAASGRGGGGTGGVIRVWDLSDNALVGSFEVRPEDTVLQWRPVDEGRAVMFMIRDGILTNDEERHYHLLRLDFSDHEGIGQAKFSHHSSLMQELPVADSSISEDVVLVLGQDIDETITIFVLQWRNGTMVSAKTDIRCPEHPYFAILSLNYVSIWVDSPSSPQTYSYPLSEIYPHLSHPPSQSIYLRNPQISVLSHVANINPSPPSEFEPLYRDTSRMWTTGPSDRLLARPLSIVHVAVRREESNGLLYTSLSHEYVPTQFTSRPSNRTYFAPLAILSQTVDEDADIAPIEYPVIAAESANIIFPENIPFGQPRLRVITIPPDDPAERNRDPQWYNDNLIRTMEIPPELDLTKVVQISLDNAAGILGVIMDEDPAYPQWSTAVDRATPTSEMNIAEGG</sequence>
<protein>
    <submittedName>
        <fullName evidence="1">Uncharacterized protein</fullName>
    </submittedName>
</protein>
<gene>
    <name evidence="1" type="ORF">Clacol_002731</name>
</gene>
<dbReference type="SUPFAM" id="SSF69322">
    <property type="entry name" value="Tricorn protease domain 2"/>
    <property type="match status" value="1"/>
</dbReference>